<dbReference type="PANTHER" id="PTHR11036">
    <property type="entry name" value="SEMAPHORIN"/>
    <property type="match status" value="1"/>
</dbReference>
<gene>
    <name evidence="4" type="ORF">AS28_02884</name>
</gene>
<dbReference type="Gene3D" id="2.130.10.10">
    <property type="entry name" value="YVTN repeat-like/Quinoprotein amine dehydrogenase"/>
    <property type="match status" value="2"/>
</dbReference>
<protein>
    <submittedName>
        <fullName evidence="4">Semaphorin-4A</fullName>
    </submittedName>
</protein>
<accession>A0A093NIL8</accession>
<dbReference type="InterPro" id="IPR015943">
    <property type="entry name" value="WD40/YVTN_repeat-like_dom_sf"/>
</dbReference>
<dbReference type="GO" id="GO:0001755">
    <property type="term" value="P:neural crest cell migration"/>
    <property type="evidence" value="ECO:0007669"/>
    <property type="project" value="TreeGrafter"/>
</dbReference>
<dbReference type="PANTHER" id="PTHR11036:SF15">
    <property type="entry name" value="SEMAPHORIN-4A"/>
    <property type="match status" value="1"/>
</dbReference>
<dbReference type="AlphaFoldDB" id="A0A093NIL8"/>
<keyword evidence="1" id="KW-0325">Glycoprotein</keyword>
<dbReference type="PROSITE" id="PS51004">
    <property type="entry name" value="SEMA"/>
    <property type="match status" value="2"/>
</dbReference>
<name>A0A093NIL8_PYGAD</name>
<dbReference type="GO" id="GO:0045499">
    <property type="term" value="F:chemorepellent activity"/>
    <property type="evidence" value="ECO:0007669"/>
    <property type="project" value="TreeGrafter"/>
</dbReference>
<dbReference type="GO" id="GO:0030335">
    <property type="term" value="P:positive regulation of cell migration"/>
    <property type="evidence" value="ECO:0007669"/>
    <property type="project" value="TreeGrafter"/>
</dbReference>
<dbReference type="GO" id="GO:0007411">
    <property type="term" value="P:axon guidance"/>
    <property type="evidence" value="ECO:0007669"/>
    <property type="project" value="TreeGrafter"/>
</dbReference>
<organism evidence="4 5">
    <name type="scientific">Pygoscelis adeliae</name>
    <name type="common">Adelie penguin</name>
    <dbReference type="NCBI Taxonomy" id="9238"/>
    <lineage>
        <taxon>Eukaryota</taxon>
        <taxon>Metazoa</taxon>
        <taxon>Chordata</taxon>
        <taxon>Craniata</taxon>
        <taxon>Vertebrata</taxon>
        <taxon>Euteleostomi</taxon>
        <taxon>Archelosauria</taxon>
        <taxon>Archosauria</taxon>
        <taxon>Dinosauria</taxon>
        <taxon>Saurischia</taxon>
        <taxon>Theropoda</taxon>
        <taxon>Coelurosauria</taxon>
        <taxon>Aves</taxon>
        <taxon>Neognathae</taxon>
        <taxon>Neoaves</taxon>
        <taxon>Aequornithes</taxon>
        <taxon>Sphenisciformes</taxon>
        <taxon>Spheniscidae</taxon>
        <taxon>Pygoscelis</taxon>
    </lineage>
</organism>
<evidence type="ECO:0000256" key="2">
    <source>
        <dbReference type="PROSITE-ProRule" id="PRU00352"/>
    </source>
</evidence>
<comment type="caution">
    <text evidence="2">Lacks conserved residue(s) required for the propagation of feature annotation.</text>
</comment>
<evidence type="ECO:0000313" key="5">
    <source>
        <dbReference type="Proteomes" id="UP000054081"/>
    </source>
</evidence>
<dbReference type="Proteomes" id="UP000054081">
    <property type="component" value="Unassembled WGS sequence"/>
</dbReference>
<sequence>IMWGPTAEKTSECAFKKKSQETECFNFIRVLVALNQTHLYVCGTYAFSPACTYVHLENFTLISSGRGQPFLDGKGQCPFDPQHTYTALLVGEYEAGGPQGWAPIPGMEWRGDVGGDKVLQKKWTTFLKAQLVCSQPGHFPFNVIHHAFALPRRNGGADFYAVFTSQWQAGRAGSAAVCAYSQEALEEVFEGKYKELNKESSRWTVYSGPDMSPRPGSCYMGPSSDKALTFMKDHFLMDGKVSPTQGRPLLVKTDVTYTRIAVDETRGVLGSTYRVMFLATAEGFLHKAVELPGGPHIVESIQLFGTPEPVKNLLLAPGK</sequence>
<dbReference type="SMART" id="SM00630">
    <property type="entry name" value="Sema"/>
    <property type="match status" value="1"/>
</dbReference>
<dbReference type="GO" id="GO:0005886">
    <property type="term" value="C:plasma membrane"/>
    <property type="evidence" value="ECO:0007669"/>
    <property type="project" value="TreeGrafter"/>
</dbReference>
<dbReference type="Pfam" id="PF01403">
    <property type="entry name" value="Sema"/>
    <property type="match status" value="1"/>
</dbReference>
<feature type="domain" description="Sema" evidence="3">
    <location>
        <begin position="110"/>
        <end position="319"/>
    </location>
</feature>
<dbReference type="SUPFAM" id="SSF101912">
    <property type="entry name" value="Sema domain"/>
    <property type="match status" value="1"/>
</dbReference>
<dbReference type="GO" id="GO:0071526">
    <property type="term" value="P:semaphorin-plexin signaling pathway"/>
    <property type="evidence" value="ECO:0007669"/>
    <property type="project" value="TreeGrafter"/>
</dbReference>
<evidence type="ECO:0000256" key="1">
    <source>
        <dbReference type="ARBA" id="ARBA00023180"/>
    </source>
</evidence>
<dbReference type="InterPro" id="IPR001627">
    <property type="entry name" value="Semap_dom"/>
</dbReference>
<feature type="non-terminal residue" evidence="4">
    <location>
        <position position="319"/>
    </location>
</feature>
<dbReference type="InterPro" id="IPR036352">
    <property type="entry name" value="Semap_dom_sf"/>
</dbReference>
<evidence type="ECO:0000313" key="4">
    <source>
        <dbReference type="EMBL" id="KFW64633.1"/>
    </source>
</evidence>
<dbReference type="GO" id="GO:0030215">
    <property type="term" value="F:semaphorin receptor binding"/>
    <property type="evidence" value="ECO:0007669"/>
    <property type="project" value="InterPro"/>
</dbReference>
<proteinExistence type="predicted"/>
<feature type="non-terminal residue" evidence="4">
    <location>
        <position position="1"/>
    </location>
</feature>
<dbReference type="STRING" id="9238.A0A093NIL8"/>
<reference evidence="4 5" key="1">
    <citation type="submission" date="2014-04" db="EMBL/GenBank/DDBJ databases">
        <title>Genome evolution of avian class.</title>
        <authorList>
            <person name="Zhang G."/>
            <person name="Li C."/>
        </authorList>
    </citation>
    <scope>NUCLEOTIDE SEQUENCE [LARGE SCALE GENOMIC DNA]</scope>
    <source>
        <strain evidence="4">BGI_AS28</strain>
    </source>
</reference>
<dbReference type="EMBL" id="KL224838">
    <property type="protein sequence ID" value="KFW64633.1"/>
    <property type="molecule type" value="Genomic_DNA"/>
</dbReference>
<dbReference type="InterPro" id="IPR027231">
    <property type="entry name" value="Semaphorin"/>
</dbReference>
<keyword evidence="5" id="KW-1185">Reference proteome</keyword>
<evidence type="ECO:0000259" key="3">
    <source>
        <dbReference type="PROSITE" id="PS51004"/>
    </source>
</evidence>
<feature type="domain" description="Sema" evidence="3">
    <location>
        <begin position="1"/>
        <end position="96"/>
    </location>
</feature>